<feature type="region of interest" description="Disordered" evidence="1">
    <location>
        <begin position="82"/>
        <end position="106"/>
    </location>
</feature>
<comment type="caution">
    <text evidence="2">The sequence shown here is derived from an EMBL/GenBank/DDBJ whole genome shotgun (WGS) entry which is preliminary data.</text>
</comment>
<feature type="compositionally biased region" description="Polar residues" evidence="1">
    <location>
        <begin position="261"/>
        <end position="271"/>
    </location>
</feature>
<sequence length="662" mass="70641">MRNVAKLRGSRIYINEDLCPASQEIKRAQLPLLKQAKSEGKVAYFRHTKLIIKDKNIYANIIDMASTSRGNRSTSEAVVADVPDGGAVPAPPVATGARKDTVGGSSRVVSGGSAALAGAQDPLGSVEPASGPSGLAVTAGPDGDSSARGACSSGTLPTASPMLSQVIFAESLGVLVMALEALHEETKPLGLEVSWLKTKVQVLGGFLDETVQSVHACGKDIEILKSFACLGSAIHYDGSALTAEQNRSCGHNPGNGASRRQAPTASTDGVSGKTSFNLRHVLTFPITEYPLSIAHSDGSGLKTDKSKLIHKLEELQDGFTETPLPQIDATLIDGGLLIHSFLSAIGTIRSYRNLARALLASVCASQGKEVHVLFDTYRPLSLKDNERKLRGAVDQPFVINGPEQAPRQSCQKLLQNGIFKDQLAMFLLKEWQEDPYGPILGKKTLVVSYGGNCVRLTGNDDFKMTVGYPSDLQGSHEEADTLIAFHAARATGNLAVKASDTDVMVIRIGMLGRHLESNRQPLYSRIIMDCGSGNKRRHIDVSSIATALESTQKGLAAALPGLHAFTGCDFTTAFYRKGKVKPLELLQKDTTGTSIQFFSRLSSEDEPDQSKAEEFLCSLYGMKGDVKDVNEARYAKLHQMTGKMNQATEILGGDISIVGGGT</sequence>
<proteinExistence type="predicted"/>
<evidence type="ECO:0000256" key="1">
    <source>
        <dbReference type="SAM" id="MobiDB-lite"/>
    </source>
</evidence>
<dbReference type="EMBL" id="JACEEZ010000873">
    <property type="protein sequence ID" value="KAG0729748.1"/>
    <property type="molecule type" value="Genomic_DNA"/>
</dbReference>
<gene>
    <name evidence="2" type="ORF">GWK47_029734</name>
</gene>
<feature type="region of interest" description="Disordered" evidence="1">
    <location>
        <begin position="247"/>
        <end position="271"/>
    </location>
</feature>
<dbReference type="PANTHER" id="PTHR46704:SF9">
    <property type="entry name" value="BHLH DOMAIN-CONTAINING PROTEIN"/>
    <property type="match status" value="1"/>
</dbReference>
<feature type="region of interest" description="Disordered" evidence="1">
    <location>
        <begin position="120"/>
        <end position="153"/>
    </location>
</feature>
<dbReference type="Proteomes" id="UP000770661">
    <property type="component" value="Unassembled WGS sequence"/>
</dbReference>
<protein>
    <submittedName>
        <fullName evidence="2">Uncharacterized protein</fullName>
    </submittedName>
</protein>
<evidence type="ECO:0000313" key="3">
    <source>
        <dbReference type="Proteomes" id="UP000770661"/>
    </source>
</evidence>
<evidence type="ECO:0000313" key="2">
    <source>
        <dbReference type="EMBL" id="KAG0729748.1"/>
    </source>
</evidence>
<dbReference type="OrthoDB" id="6430887at2759"/>
<dbReference type="AlphaFoldDB" id="A0A8J4YM60"/>
<keyword evidence="3" id="KW-1185">Reference proteome</keyword>
<name>A0A8J4YM60_CHIOP</name>
<reference evidence="2" key="1">
    <citation type="submission" date="2020-07" db="EMBL/GenBank/DDBJ databases">
        <title>The High-quality genome of the commercially important snow crab, Chionoecetes opilio.</title>
        <authorList>
            <person name="Jeong J.-H."/>
            <person name="Ryu S."/>
        </authorList>
    </citation>
    <scope>NUCLEOTIDE SEQUENCE</scope>
    <source>
        <strain evidence="2">MADBK_172401_WGS</strain>
        <tissue evidence="2">Digestive gland</tissue>
    </source>
</reference>
<organism evidence="2 3">
    <name type="scientific">Chionoecetes opilio</name>
    <name type="common">Atlantic snow crab</name>
    <name type="synonym">Cancer opilio</name>
    <dbReference type="NCBI Taxonomy" id="41210"/>
    <lineage>
        <taxon>Eukaryota</taxon>
        <taxon>Metazoa</taxon>
        <taxon>Ecdysozoa</taxon>
        <taxon>Arthropoda</taxon>
        <taxon>Crustacea</taxon>
        <taxon>Multicrustacea</taxon>
        <taxon>Malacostraca</taxon>
        <taxon>Eumalacostraca</taxon>
        <taxon>Eucarida</taxon>
        <taxon>Decapoda</taxon>
        <taxon>Pleocyemata</taxon>
        <taxon>Brachyura</taxon>
        <taxon>Eubrachyura</taxon>
        <taxon>Majoidea</taxon>
        <taxon>Majidae</taxon>
        <taxon>Chionoecetes</taxon>
    </lineage>
</organism>
<accession>A0A8J4YM60</accession>
<dbReference type="PANTHER" id="PTHR46704">
    <property type="entry name" value="CXC DOMAIN-CONTAINING PROTEIN-RELATED"/>
    <property type="match status" value="1"/>
</dbReference>